<evidence type="ECO:0000313" key="7">
    <source>
        <dbReference type="EMBL" id="CAB3399086.1"/>
    </source>
</evidence>
<organism evidence="7 8">
    <name type="scientific">Caenorhabditis bovis</name>
    <dbReference type="NCBI Taxonomy" id="2654633"/>
    <lineage>
        <taxon>Eukaryota</taxon>
        <taxon>Metazoa</taxon>
        <taxon>Ecdysozoa</taxon>
        <taxon>Nematoda</taxon>
        <taxon>Chromadorea</taxon>
        <taxon>Rhabditida</taxon>
        <taxon>Rhabditina</taxon>
        <taxon>Rhabditomorpha</taxon>
        <taxon>Rhabditoidea</taxon>
        <taxon>Rhabditidae</taxon>
        <taxon>Peloderinae</taxon>
        <taxon>Caenorhabditis</taxon>
    </lineage>
</organism>
<dbReference type="Pfam" id="PF00096">
    <property type="entry name" value="zf-C2H2"/>
    <property type="match status" value="2"/>
</dbReference>
<reference evidence="7 8" key="1">
    <citation type="submission" date="2020-04" db="EMBL/GenBank/DDBJ databases">
        <authorList>
            <person name="Laetsch R D."/>
            <person name="Stevens L."/>
            <person name="Kumar S."/>
            <person name="Blaxter L. M."/>
        </authorList>
    </citation>
    <scope>NUCLEOTIDE SEQUENCE [LARGE SCALE GENOMIC DNA]</scope>
</reference>
<dbReference type="OrthoDB" id="654211at2759"/>
<accession>A0A8S1EGL5</accession>
<protein>
    <recommendedName>
        <fullName evidence="6">C2H2-type domain-containing protein</fullName>
    </recommendedName>
</protein>
<keyword evidence="1" id="KW-0479">Metal-binding</keyword>
<keyword evidence="2" id="KW-0677">Repeat</keyword>
<evidence type="ECO:0000313" key="8">
    <source>
        <dbReference type="Proteomes" id="UP000494206"/>
    </source>
</evidence>
<dbReference type="PROSITE" id="PS00028">
    <property type="entry name" value="ZINC_FINGER_C2H2_1"/>
    <property type="match status" value="4"/>
</dbReference>
<evidence type="ECO:0000256" key="2">
    <source>
        <dbReference type="ARBA" id="ARBA00022737"/>
    </source>
</evidence>
<dbReference type="GO" id="GO:0005634">
    <property type="term" value="C:nucleus"/>
    <property type="evidence" value="ECO:0007669"/>
    <property type="project" value="TreeGrafter"/>
</dbReference>
<proteinExistence type="predicted"/>
<dbReference type="GO" id="GO:0010468">
    <property type="term" value="P:regulation of gene expression"/>
    <property type="evidence" value="ECO:0007669"/>
    <property type="project" value="TreeGrafter"/>
</dbReference>
<dbReference type="FunFam" id="3.30.160.60:FF:000065">
    <property type="entry name" value="B-cell CLL/lymphoma 6, member B"/>
    <property type="match status" value="1"/>
</dbReference>
<dbReference type="PANTHER" id="PTHR16515">
    <property type="entry name" value="PR DOMAIN ZINC FINGER PROTEIN"/>
    <property type="match status" value="1"/>
</dbReference>
<evidence type="ECO:0000256" key="4">
    <source>
        <dbReference type="ARBA" id="ARBA00022833"/>
    </source>
</evidence>
<dbReference type="Proteomes" id="UP000494206">
    <property type="component" value="Unassembled WGS sequence"/>
</dbReference>
<comment type="caution">
    <text evidence="7">The sequence shown here is derived from an EMBL/GenBank/DDBJ whole genome shotgun (WGS) entry which is preliminary data.</text>
</comment>
<dbReference type="Gene3D" id="3.30.160.60">
    <property type="entry name" value="Classic Zinc Finger"/>
    <property type="match status" value="3"/>
</dbReference>
<name>A0A8S1EGL5_9PELO</name>
<evidence type="ECO:0000256" key="5">
    <source>
        <dbReference type="PROSITE-ProRule" id="PRU00042"/>
    </source>
</evidence>
<evidence type="ECO:0000256" key="3">
    <source>
        <dbReference type="ARBA" id="ARBA00022771"/>
    </source>
</evidence>
<evidence type="ECO:0000256" key="1">
    <source>
        <dbReference type="ARBA" id="ARBA00022723"/>
    </source>
</evidence>
<dbReference type="FunFam" id="3.30.160.60:FF:000634">
    <property type="entry name" value="Zinc finger X-chromosomal protein"/>
    <property type="match status" value="1"/>
</dbReference>
<keyword evidence="3 5" id="KW-0863">Zinc-finger</keyword>
<dbReference type="AlphaFoldDB" id="A0A8S1EGL5"/>
<keyword evidence="4" id="KW-0862">Zinc</keyword>
<evidence type="ECO:0000259" key="6">
    <source>
        <dbReference type="PROSITE" id="PS50157"/>
    </source>
</evidence>
<dbReference type="SUPFAM" id="SSF57667">
    <property type="entry name" value="beta-beta-alpha zinc fingers"/>
    <property type="match status" value="2"/>
</dbReference>
<dbReference type="GO" id="GO:0008270">
    <property type="term" value="F:zinc ion binding"/>
    <property type="evidence" value="ECO:0007669"/>
    <property type="project" value="UniProtKB-KW"/>
</dbReference>
<feature type="domain" description="C2H2-type" evidence="6">
    <location>
        <begin position="88"/>
        <end position="115"/>
    </location>
</feature>
<dbReference type="InterPro" id="IPR013087">
    <property type="entry name" value="Znf_C2H2_type"/>
</dbReference>
<dbReference type="InterPro" id="IPR050331">
    <property type="entry name" value="Zinc_finger"/>
</dbReference>
<dbReference type="InterPro" id="IPR036236">
    <property type="entry name" value="Znf_C2H2_sf"/>
</dbReference>
<dbReference type="PROSITE" id="PS50157">
    <property type="entry name" value="ZINC_FINGER_C2H2_2"/>
    <property type="match status" value="3"/>
</dbReference>
<feature type="domain" description="C2H2-type" evidence="6">
    <location>
        <begin position="32"/>
        <end position="59"/>
    </location>
</feature>
<keyword evidence="8" id="KW-1185">Reference proteome</keyword>
<dbReference type="PANTHER" id="PTHR16515:SF37">
    <property type="entry name" value="PR DOMAIN ZINC FINGER PROTEIN 2"/>
    <property type="match status" value="1"/>
</dbReference>
<dbReference type="EMBL" id="CADEPM010000001">
    <property type="protein sequence ID" value="CAB3399086.1"/>
    <property type="molecule type" value="Genomic_DNA"/>
</dbReference>
<dbReference type="SMART" id="SM00355">
    <property type="entry name" value="ZnF_C2H2"/>
    <property type="match status" value="4"/>
</dbReference>
<gene>
    <name evidence="7" type="ORF">CBOVIS_LOCUS2269</name>
</gene>
<sequence>MSSAIDPQDYEVRFSPTGDSYLMEDSQLRASHQCNVCGKYFMSFKGLQQHTVVHTEQKPFQCEICSKCFRFNSNLLEHKSIHTGFSPHVCPYCGKSCRLKGNLKKHLKTHVSNKEELENAWKPFACSQRRPNRVSQETLVMPSAGIAHIIFEPSITLMDSYACYPTTISDTSKWVERIRSGELMPEISVESRISQFEEFVAFANGHQSLDMFVEAAKSICFETYPCPECQVEYPNLSDCSTHFFNVHSLAFLEHFCKVRRNASAVLTMLENFTNTAHITKKSSYWKFG</sequence>
<feature type="domain" description="C2H2-type" evidence="6">
    <location>
        <begin position="60"/>
        <end position="87"/>
    </location>
</feature>